<accession>A0A397MBW3</accession>
<reference evidence="1 2" key="1">
    <citation type="submission" date="2018-08" db="EMBL/GenBank/DDBJ databases">
        <title>Genome sequencing of rice bacterial endophytes.</title>
        <authorList>
            <person name="Venturi V."/>
        </authorList>
    </citation>
    <scope>NUCLEOTIDE SEQUENCE [LARGE SCALE GENOMIC DNA]</scope>
    <source>
        <strain evidence="1 2">E1205</strain>
    </source>
</reference>
<protein>
    <submittedName>
        <fullName evidence="1">Uncharacterized protein</fullName>
    </submittedName>
</protein>
<name>A0A397MBW3_ECTOL</name>
<dbReference type="Proteomes" id="UP000265836">
    <property type="component" value="Unassembled WGS sequence"/>
</dbReference>
<organism evidence="1 2">
    <name type="scientific">Ectopseudomonas oleovorans</name>
    <name type="common">Pseudomonas oleovorans</name>
    <dbReference type="NCBI Taxonomy" id="301"/>
    <lineage>
        <taxon>Bacteria</taxon>
        <taxon>Pseudomonadati</taxon>
        <taxon>Pseudomonadota</taxon>
        <taxon>Gammaproteobacteria</taxon>
        <taxon>Pseudomonadales</taxon>
        <taxon>Pseudomonadaceae</taxon>
        <taxon>Ectopseudomonas</taxon>
    </lineage>
</organism>
<gene>
    <name evidence="1" type="ORF">DFO61_4830</name>
</gene>
<proteinExistence type="predicted"/>
<evidence type="ECO:0000313" key="1">
    <source>
        <dbReference type="EMBL" id="RIA18934.1"/>
    </source>
</evidence>
<dbReference type="RefSeq" id="WP_283956781.1">
    <property type="nucleotide sequence ID" value="NZ_QXDA01000009.1"/>
</dbReference>
<comment type="caution">
    <text evidence="1">The sequence shown here is derived from an EMBL/GenBank/DDBJ whole genome shotgun (WGS) entry which is preliminary data.</text>
</comment>
<evidence type="ECO:0000313" key="2">
    <source>
        <dbReference type="Proteomes" id="UP000265836"/>
    </source>
</evidence>
<dbReference type="AlphaFoldDB" id="A0A397MBW3"/>
<sequence length="41" mass="4276">MSQKALLLAGLTLGLGLLLALAWWGWRQGGLALLQLGVGIC</sequence>
<dbReference type="EMBL" id="QXDA01000009">
    <property type="protein sequence ID" value="RIA18934.1"/>
    <property type="molecule type" value="Genomic_DNA"/>
</dbReference>